<protein>
    <recommendedName>
        <fullName evidence="6">Phospho-2-dehydro-3-deoxyheptonate aldolase</fullName>
        <ecNumber evidence="6">2.5.1.54</ecNumber>
    </recommendedName>
</protein>
<dbReference type="SUPFAM" id="SSF51569">
    <property type="entry name" value="Aldolase"/>
    <property type="match status" value="1"/>
</dbReference>
<keyword evidence="6" id="KW-0057">Aromatic amino acid biosynthesis</keyword>
<comment type="cofactor">
    <cofactor evidence="5">
        <name>Mn(2+)</name>
        <dbReference type="ChEBI" id="CHEBI:29035"/>
    </cofactor>
    <cofactor evidence="5">
        <name>Co(2+)</name>
        <dbReference type="ChEBI" id="CHEBI:48828"/>
    </cofactor>
    <cofactor evidence="5">
        <name>Cd(2+)</name>
        <dbReference type="ChEBI" id="CHEBI:48775"/>
    </cofactor>
    <text evidence="5">Binds 1 divalent cation per subunit. The enzyme is active with manganese, cobalt or cadmium ions.</text>
</comment>
<evidence type="ECO:0000313" key="7">
    <source>
        <dbReference type="EMBL" id="CAH7687117.1"/>
    </source>
</evidence>
<dbReference type="EC" id="2.5.1.54" evidence="6"/>
<dbReference type="PANTHER" id="PTHR21337">
    <property type="entry name" value="PHOSPHO-2-DEHYDRO-3-DEOXYHEPTONATE ALDOLASE 1, 2"/>
    <property type="match status" value="1"/>
</dbReference>
<evidence type="ECO:0000256" key="6">
    <source>
        <dbReference type="RuleBase" id="RU363071"/>
    </source>
</evidence>
<keyword evidence="5" id="KW-0170">Cobalt</keyword>
<name>A0AAV0BMD7_PHAPC</name>
<dbReference type="AlphaFoldDB" id="A0AAV0BMD7"/>
<keyword evidence="6" id="KW-0028">Amino-acid biosynthesis</keyword>
<comment type="caution">
    <text evidence="7">The sequence shown here is derived from an EMBL/GenBank/DDBJ whole genome shotgun (WGS) entry which is preliminary data.</text>
</comment>
<dbReference type="Gene3D" id="3.20.20.70">
    <property type="entry name" value="Aldolase class I"/>
    <property type="match status" value="2"/>
</dbReference>
<keyword evidence="3 6" id="KW-0808">Transferase</keyword>
<reference evidence="7" key="1">
    <citation type="submission" date="2022-06" db="EMBL/GenBank/DDBJ databases">
        <authorList>
            <consortium name="SYNGENTA / RWTH Aachen University"/>
        </authorList>
    </citation>
    <scope>NUCLEOTIDE SEQUENCE</scope>
</reference>
<evidence type="ECO:0000256" key="1">
    <source>
        <dbReference type="ARBA" id="ARBA00004688"/>
    </source>
</evidence>
<dbReference type="GO" id="GO:0009073">
    <property type="term" value="P:aromatic amino acid family biosynthetic process"/>
    <property type="evidence" value="ECO:0007669"/>
    <property type="project" value="UniProtKB-KW"/>
</dbReference>
<keyword evidence="8" id="KW-1185">Reference proteome</keyword>
<dbReference type="GO" id="GO:0003849">
    <property type="term" value="F:3-deoxy-7-phosphoheptulonate synthase activity"/>
    <property type="evidence" value="ECO:0007669"/>
    <property type="project" value="UniProtKB-EC"/>
</dbReference>
<accession>A0AAV0BMD7</accession>
<dbReference type="PANTHER" id="PTHR21337:SF0">
    <property type="entry name" value="PHOSPHO-2-DEHYDRO-3-DEOXYHEPTONATE ALDOLASE"/>
    <property type="match status" value="1"/>
</dbReference>
<feature type="binding site" evidence="5">
    <location>
        <position position="352"/>
    </location>
    <ligand>
        <name>phosphoenolpyruvate</name>
        <dbReference type="ChEBI" id="CHEBI:58702"/>
    </ligand>
</feature>
<evidence type="ECO:0000256" key="4">
    <source>
        <dbReference type="ARBA" id="ARBA00047508"/>
    </source>
</evidence>
<dbReference type="Pfam" id="PF01474">
    <property type="entry name" value="DAHP_synth_2"/>
    <property type="match status" value="1"/>
</dbReference>
<dbReference type="InterPro" id="IPR002480">
    <property type="entry name" value="DAHP_synth_2"/>
</dbReference>
<comment type="catalytic activity">
    <reaction evidence="4 6">
        <text>D-erythrose 4-phosphate + phosphoenolpyruvate + H2O = 7-phospho-2-dehydro-3-deoxy-D-arabino-heptonate + phosphate</text>
        <dbReference type="Rhea" id="RHEA:14717"/>
        <dbReference type="ChEBI" id="CHEBI:15377"/>
        <dbReference type="ChEBI" id="CHEBI:16897"/>
        <dbReference type="ChEBI" id="CHEBI:43474"/>
        <dbReference type="ChEBI" id="CHEBI:58394"/>
        <dbReference type="ChEBI" id="CHEBI:58702"/>
        <dbReference type="EC" id="2.5.1.54"/>
    </reaction>
</comment>
<evidence type="ECO:0000313" key="8">
    <source>
        <dbReference type="Proteomes" id="UP001153365"/>
    </source>
</evidence>
<gene>
    <name evidence="7" type="ORF">PPACK8108_LOCUS21857</name>
</gene>
<comment type="pathway">
    <text evidence="1 6">Metabolic intermediate biosynthesis; chorismate biosynthesis; chorismate from D-erythrose 4-phosphate and phosphoenolpyruvate: step 1/7.</text>
</comment>
<dbReference type="InterPro" id="IPR013785">
    <property type="entry name" value="Aldolase_TIM"/>
</dbReference>
<proteinExistence type="inferred from homology"/>
<feature type="binding site" evidence="5">
    <location>
        <position position="385"/>
    </location>
    <ligand>
        <name>Mn(2+)</name>
        <dbReference type="ChEBI" id="CHEBI:29035"/>
    </ligand>
</feature>
<feature type="binding site" evidence="5">
    <location>
        <position position="429"/>
    </location>
    <ligand>
        <name>Mn(2+)</name>
        <dbReference type="ChEBI" id="CHEBI:29035"/>
    </ligand>
</feature>
<evidence type="ECO:0000256" key="3">
    <source>
        <dbReference type="ARBA" id="ARBA00022679"/>
    </source>
</evidence>
<feature type="binding site" evidence="5">
    <location>
        <position position="465"/>
    </location>
    <ligand>
        <name>Mn(2+)</name>
        <dbReference type="ChEBI" id="CHEBI:29035"/>
    </ligand>
</feature>
<keyword evidence="5" id="KW-0464">Manganese</keyword>
<dbReference type="EMBL" id="CALTRL010005836">
    <property type="protein sequence ID" value="CAH7687117.1"/>
    <property type="molecule type" value="Genomic_DNA"/>
</dbReference>
<dbReference type="GO" id="GO:0008652">
    <property type="term" value="P:amino acid biosynthetic process"/>
    <property type="evidence" value="ECO:0007669"/>
    <property type="project" value="UniProtKB-KW"/>
</dbReference>
<organism evidence="7 8">
    <name type="scientific">Phakopsora pachyrhizi</name>
    <name type="common">Asian soybean rust disease fungus</name>
    <dbReference type="NCBI Taxonomy" id="170000"/>
    <lineage>
        <taxon>Eukaryota</taxon>
        <taxon>Fungi</taxon>
        <taxon>Dikarya</taxon>
        <taxon>Basidiomycota</taxon>
        <taxon>Pucciniomycotina</taxon>
        <taxon>Pucciniomycetes</taxon>
        <taxon>Pucciniales</taxon>
        <taxon>Phakopsoraceae</taxon>
        <taxon>Phakopsora</taxon>
    </lineage>
</organism>
<feature type="binding site" evidence="5">
    <location>
        <position position="72"/>
    </location>
    <ligand>
        <name>Mn(2+)</name>
        <dbReference type="ChEBI" id="CHEBI:29035"/>
    </ligand>
</feature>
<keyword evidence="5" id="KW-0104">Cadmium</keyword>
<evidence type="ECO:0000256" key="2">
    <source>
        <dbReference type="ARBA" id="ARBA00008911"/>
    </source>
</evidence>
<dbReference type="Proteomes" id="UP001153365">
    <property type="component" value="Unassembled WGS sequence"/>
</dbReference>
<feature type="binding site" evidence="5">
    <location>
        <position position="111"/>
    </location>
    <ligand>
        <name>phosphoenolpyruvate</name>
        <dbReference type="ChEBI" id="CHEBI:58702"/>
    </ligand>
</feature>
<evidence type="ECO:0000256" key="5">
    <source>
        <dbReference type="PIRSR" id="PIRSR602480-1"/>
    </source>
</evidence>
<sequence>MASQAWTPSSWRSKPIKQHVTYPDFGEENLNQVREKIQRLPGLVTPQEIIRLKEQLKRVGRGEAFLLHGGDCAELFDYCNHEHISSRVKLLLMMSLIIIWGTRTPVVRVGRIAGQFAKPRSQPTEMIDGKEYMSFRGDIVNGHSLEERKPDPNRLLLAYFHSAAISNHIRALLTSGFADLQKPSAWPFAHVRSPILQAKYQDIVERLEDSMDFMKTIGAAHQHSDGTMGTLDTVDIWTSHEALLLEYEEALTRRKAPLQKVRARGIEGSSTEASISETLSASSDPFFSLSAHLIWVGDRTRQLDHAHLEYLRGISNPIGIKLGPTTDPAELIKVLDLVNPEFEEGKIVLICRFGVDKVEKFLPVCIKAVMESSHRHSIFCCDPMHGNTKTAEGMPGIKTRYMNDMLSEISQSIKIHHELGSKLRGIHLEMTGELDKEGYSVTECLGGSMELETSHLSLNYQSYCDPRLNYEQSLDVAFLIAEQYKNLRNAPSASNKQ</sequence>
<feature type="binding site" evidence="5">
    <location>
        <position position="321"/>
    </location>
    <ligand>
        <name>phosphoenolpyruvate</name>
        <dbReference type="ChEBI" id="CHEBI:58702"/>
    </ligand>
</feature>
<comment type="similarity">
    <text evidence="2 6">Belongs to the class-II DAHP synthase family.</text>
</comment>